<dbReference type="InterPro" id="IPR001647">
    <property type="entry name" value="HTH_TetR"/>
</dbReference>
<dbReference type="InterPro" id="IPR039532">
    <property type="entry name" value="TetR_C_Firmicutes"/>
</dbReference>
<evidence type="ECO:0000256" key="2">
    <source>
        <dbReference type="PROSITE-ProRule" id="PRU00335"/>
    </source>
</evidence>
<dbReference type="Pfam" id="PF14278">
    <property type="entry name" value="TetR_C_8"/>
    <property type="match status" value="1"/>
</dbReference>
<dbReference type="EMBL" id="AZGD01000037">
    <property type="protein sequence ID" value="KRM19608.1"/>
    <property type="molecule type" value="Genomic_DNA"/>
</dbReference>
<evidence type="ECO:0000313" key="4">
    <source>
        <dbReference type="EMBL" id="KRM19608.1"/>
    </source>
</evidence>
<comment type="caution">
    <text evidence="4">The sequence shown here is derived from an EMBL/GenBank/DDBJ whole genome shotgun (WGS) entry which is preliminary data.</text>
</comment>
<feature type="domain" description="HTH tetR-type" evidence="3">
    <location>
        <begin position="2"/>
        <end position="62"/>
    </location>
</feature>
<dbReference type="PANTHER" id="PTHR43479:SF7">
    <property type="entry name" value="TETR-FAMILY TRANSCRIPTIONAL REGULATOR"/>
    <property type="match status" value="1"/>
</dbReference>
<reference evidence="4 5" key="1">
    <citation type="journal article" date="2015" name="Genome Announc.">
        <title>Expanding the biotechnology potential of lactobacilli through comparative genomics of 213 strains and associated genera.</title>
        <authorList>
            <person name="Sun Z."/>
            <person name="Harris H.M."/>
            <person name="McCann A."/>
            <person name="Guo C."/>
            <person name="Argimon S."/>
            <person name="Zhang W."/>
            <person name="Yang X."/>
            <person name="Jeffery I.B."/>
            <person name="Cooney J.C."/>
            <person name="Kagawa T.F."/>
            <person name="Liu W."/>
            <person name="Song Y."/>
            <person name="Salvetti E."/>
            <person name="Wrobel A."/>
            <person name="Rasinkangas P."/>
            <person name="Parkhill J."/>
            <person name="Rea M.C."/>
            <person name="O'Sullivan O."/>
            <person name="Ritari J."/>
            <person name="Douillard F.P."/>
            <person name="Paul Ross R."/>
            <person name="Yang R."/>
            <person name="Briner A.E."/>
            <person name="Felis G.E."/>
            <person name="de Vos W.M."/>
            <person name="Barrangou R."/>
            <person name="Klaenhammer T.R."/>
            <person name="Caufield P.W."/>
            <person name="Cui Y."/>
            <person name="Zhang H."/>
            <person name="O'Toole P.W."/>
        </authorList>
    </citation>
    <scope>NUCLEOTIDE SEQUENCE [LARGE SCALE GENOMIC DNA]</scope>
    <source>
        <strain evidence="4 5">DSM 18933</strain>
    </source>
</reference>
<evidence type="ECO:0000256" key="1">
    <source>
        <dbReference type="ARBA" id="ARBA00023125"/>
    </source>
</evidence>
<keyword evidence="5" id="KW-1185">Reference proteome</keyword>
<proteinExistence type="predicted"/>
<dbReference type="GO" id="GO:0003677">
    <property type="term" value="F:DNA binding"/>
    <property type="evidence" value="ECO:0007669"/>
    <property type="project" value="UniProtKB-UniRule"/>
</dbReference>
<dbReference type="SUPFAM" id="SSF46689">
    <property type="entry name" value="Homeodomain-like"/>
    <property type="match status" value="1"/>
</dbReference>
<keyword evidence="1 2" id="KW-0238">DNA-binding</keyword>
<evidence type="ECO:0000313" key="5">
    <source>
        <dbReference type="Proteomes" id="UP000051054"/>
    </source>
</evidence>
<dbReference type="InterPro" id="IPR009057">
    <property type="entry name" value="Homeodomain-like_sf"/>
</dbReference>
<dbReference type="OrthoDB" id="9810250at2"/>
<dbReference type="PANTHER" id="PTHR43479">
    <property type="entry name" value="ACREF/ENVCD OPERON REPRESSOR-RELATED"/>
    <property type="match status" value="1"/>
</dbReference>
<organism evidence="4 5">
    <name type="scientific">Ligilactobacillus hayakitensis DSM 18933 = JCM 14209</name>
    <dbReference type="NCBI Taxonomy" id="1423755"/>
    <lineage>
        <taxon>Bacteria</taxon>
        <taxon>Bacillati</taxon>
        <taxon>Bacillota</taxon>
        <taxon>Bacilli</taxon>
        <taxon>Lactobacillales</taxon>
        <taxon>Lactobacillaceae</taxon>
        <taxon>Ligilactobacillus</taxon>
    </lineage>
</organism>
<name>A0A0R1WNV6_9LACO</name>
<dbReference type="PATRIC" id="fig|1423755.3.peg.1545"/>
<gene>
    <name evidence="4" type="ORF">FC40_GL001456</name>
</gene>
<sequence length="208" mass="23940">MKKAKVRLVEGLVKLIQETPFNQITINELSEASGTSRRTFYMHYSDKYDFLDSIERELLLGIKQAAEKDSEALLAMEGRPSSEMMYIFAQEAFYNLIKYSNENRKILRALFSKNGDSKFTASLQQIMDDEVVRRFEIMHSTFGNVIPADYARSLYSAVIMNTFAIWLGKDEPESPTEFADILGKVQIFSPFQFTKKIDLDLDINNNNN</sequence>
<dbReference type="Proteomes" id="UP000051054">
    <property type="component" value="Unassembled WGS sequence"/>
</dbReference>
<dbReference type="PROSITE" id="PS50977">
    <property type="entry name" value="HTH_TETR_2"/>
    <property type="match status" value="1"/>
</dbReference>
<dbReference type="AlphaFoldDB" id="A0A0R1WNV6"/>
<dbReference type="STRING" id="1423755.FC40_GL001456"/>
<accession>A0A0R1WNV6</accession>
<dbReference type="Gene3D" id="1.10.357.10">
    <property type="entry name" value="Tetracycline Repressor, domain 2"/>
    <property type="match status" value="1"/>
</dbReference>
<dbReference type="RefSeq" id="WP_025021748.1">
    <property type="nucleotide sequence ID" value="NZ_AZGD01000037.1"/>
</dbReference>
<dbReference type="Pfam" id="PF00440">
    <property type="entry name" value="TetR_N"/>
    <property type="match status" value="1"/>
</dbReference>
<dbReference type="eggNOG" id="COG1309">
    <property type="taxonomic scope" value="Bacteria"/>
</dbReference>
<feature type="DNA-binding region" description="H-T-H motif" evidence="2">
    <location>
        <begin position="25"/>
        <end position="44"/>
    </location>
</feature>
<dbReference type="InterPro" id="IPR050624">
    <property type="entry name" value="HTH-type_Tx_Regulator"/>
</dbReference>
<evidence type="ECO:0000259" key="3">
    <source>
        <dbReference type="PROSITE" id="PS50977"/>
    </source>
</evidence>
<protein>
    <recommendedName>
        <fullName evidence="3">HTH tetR-type domain-containing protein</fullName>
    </recommendedName>
</protein>